<dbReference type="Gene3D" id="6.10.140.2220">
    <property type="match status" value="1"/>
</dbReference>
<keyword evidence="2" id="KW-0479">Metal-binding</keyword>
<dbReference type="InParanoid" id="K3W7J9"/>
<keyword evidence="4" id="KW-0862">Zinc</keyword>
<dbReference type="EnsemblProtists" id="PYU1_T000940">
    <property type="protein sequence ID" value="PYU1_T000940"/>
    <property type="gene ID" value="PYU1_G000940"/>
</dbReference>
<dbReference type="GO" id="GO:0001671">
    <property type="term" value="F:ATPase activator activity"/>
    <property type="evidence" value="ECO:0007669"/>
    <property type="project" value="InterPro"/>
</dbReference>
<evidence type="ECO:0000256" key="2">
    <source>
        <dbReference type="ARBA" id="ARBA00022723"/>
    </source>
</evidence>
<reference evidence="9" key="1">
    <citation type="journal article" date="2010" name="Genome Biol.">
        <title>Genome sequence of the necrotrophic plant pathogen Pythium ultimum reveals original pathogenicity mechanisms and effector repertoire.</title>
        <authorList>
            <person name="Levesque C.A."/>
            <person name="Brouwer H."/>
            <person name="Cano L."/>
            <person name="Hamilton J.P."/>
            <person name="Holt C."/>
            <person name="Huitema E."/>
            <person name="Raffaele S."/>
            <person name="Robideau G.P."/>
            <person name="Thines M."/>
            <person name="Win J."/>
            <person name="Zerillo M.M."/>
            <person name="Beakes G.W."/>
            <person name="Boore J.L."/>
            <person name="Busam D."/>
            <person name="Dumas B."/>
            <person name="Ferriera S."/>
            <person name="Fuerstenberg S.I."/>
            <person name="Gachon C.M."/>
            <person name="Gaulin E."/>
            <person name="Govers F."/>
            <person name="Grenville-Briggs L."/>
            <person name="Horner N."/>
            <person name="Hostetler J."/>
            <person name="Jiang R.H."/>
            <person name="Johnson J."/>
            <person name="Krajaejun T."/>
            <person name="Lin H."/>
            <person name="Meijer H.J."/>
            <person name="Moore B."/>
            <person name="Morris P."/>
            <person name="Phuntmart V."/>
            <person name="Puiu D."/>
            <person name="Shetty J."/>
            <person name="Stajich J.E."/>
            <person name="Tripathy S."/>
            <person name="Wawra S."/>
            <person name="van West P."/>
            <person name="Whitty B.R."/>
            <person name="Coutinho P.M."/>
            <person name="Henrissat B."/>
            <person name="Martin F."/>
            <person name="Thomas P.D."/>
            <person name="Tyler B.M."/>
            <person name="De Vries R.P."/>
            <person name="Kamoun S."/>
            <person name="Yandell M."/>
            <person name="Tisserat N."/>
            <person name="Buell C.R."/>
        </authorList>
    </citation>
    <scope>NUCLEOTIDE SEQUENCE</scope>
    <source>
        <strain evidence="9">DAOM:BR144</strain>
    </source>
</reference>
<dbReference type="EMBL" id="GL376620">
    <property type="status" value="NOT_ANNOTATED_CDS"/>
    <property type="molecule type" value="Genomic_DNA"/>
</dbReference>
<dbReference type="STRING" id="431595.K3W7J9"/>
<evidence type="ECO:0000259" key="7">
    <source>
        <dbReference type="PROSITE" id="PS50865"/>
    </source>
</evidence>
<feature type="domain" description="MYND-type" evidence="7">
    <location>
        <begin position="79"/>
        <end position="116"/>
    </location>
</feature>
<dbReference type="Pfam" id="PF09229">
    <property type="entry name" value="Aha1_N"/>
    <property type="match status" value="1"/>
</dbReference>
<dbReference type="InterPro" id="IPR015310">
    <property type="entry name" value="AHSA1-like_N"/>
</dbReference>
<dbReference type="PROSITE" id="PS50865">
    <property type="entry name" value="ZF_MYND_2"/>
    <property type="match status" value="1"/>
</dbReference>
<dbReference type="SUPFAM" id="SSF103111">
    <property type="entry name" value="Activator of Hsp90 ATPase, Aha1"/>
    <property type="match status" value="1"/>
</dbReference>
<dbReference type="Gene3D" id="3.15.10.20">
    <property type="entry name" value="Activator of Hsp90 ATPase Aha1, N-terminal domain"/>
    <property type="match status" value="1"/>
</dbReference>
<sequence>MSSGFGSGSVGWDAPLPTESAFSTADVDAATHALIDKTRDVKVDANDYSRFKSIGETDSDGESKSKSKTSAVAPANDNCRNCHKPNAKLKCSVCKKAVYCARSCQASDWTFHKRICKKPEPPKKDPPRRPPPSSSTSSSSSSSATTSSAPKFEKPSSSAAKKNASSTEVVLDEPDLPSDVRGYKNGLPYFHRELSHDEKKLIGDIAPQKIEVAPAVAAAPTAHEGSAWNTAGTFEERTFTKWAEQKWSDLFTGAAYSEEKFTATFSAPEKVTGDASICVVRGKKRFLYDFNFTLPFEVSIGGGTIYKGKYTMNEISNDEDYEISGRLTNKPSSAADATALQKFIGTTNSGLQCEVLRIIGQFTQEFQQQ</sequence>
<keyword evidence="3 5" id="KW-0863">Zinc-finger</keyword>
<reference evidence="9" key="2">
    <citation type="submission" date="2010-04" db="EMBL/GenBank/DDBJ databases">
        <authorList>
            <person name="Buell R."/>
            <person name="Hamilton J."/>
            <person name="Hostetler J."/>
        </authorList>
    </citation>
    <scope>NUCLEOTIDE SEQUENCE [LARGE SCALE GENOMIC DNA]</scope>
    <source>
        <strain evidence="9">DAOM:BR144</strain>
    </source>
</reference>
<dbReference type="OMA" id="CKGSYEM"/>
<name>K3W7J9_GLOUD</name>
<dbReference type="AlphaFoldDB" id="K3W7J9"/>
<dbReference type="Proteomes" id="UP000019132">
    <property type="component" value="Unassembled WGS sequence"/>
</dbReference>
<proteinExistence type="inferred from homology"/>
<reference evidence="8" key="3">
    <citation type="submission" date="2015-02" db="UniProtKB">
        <authorList>
            <consortium name="EnsemblProtists"/>
        </authorList>
    </citation>
    <scope>IDENTIFICATION</scope>
    <source>
        <strain evidence="8">DAOM BR144</strain>
    </source>
</reference>
<evidence type="ECO:0000256" key="1">
    <source>
        <dbReference type="ARBA" id="ARBA00006817"/>
    </source>
</evidence>
<dbReference type="GO" id="GO:0006457">
    <property type="term" value="P:protein folding"/>
    <property type="evidence" value="ECO:0007669"/>
    <property type="project" value="TreeGrafter"/>
</dbReference>
<dbReference type="eggNOG" id="ENOG502QQQY">
    <property type="taxonomic scope" value="Eukaryota"/>
</dbReference>
<evidence type="ECO:0000313" key="9">
    <source>
        <dbReference type="Proteomes" id="UP000019132"/>
    </source>
</evidence>
<feature type="region of interest" description="Disordered" evidence="6">
    <location>
        <begin position="52"/>
        <end position="78"/>
    </location>
</feature>
<feature type="compositionally biased region" description="Low complexity" evidence="6">
    <location>
        <begin position="134"/>
        <end position="166"/>
    </location>
</feature>
<dbReference type="PANTHER" id="PTHR13009:SF22">
    <property type="entry name" value="LD43819P"/>
    <property type="match status" value="1"/>
</dbReference>
<dbReference type="Pfam" id="PF01753">
    <property type="entry name" value="zf-MYND"/>
    <property type="match status" value="1"/>
</dbReference>
<dbReference type="GO" id="GO:0008270">
    <property type="term" value="F:zinc ion binding"/>
    <property type="evidence" value="ECO:0007669"/>
    <property type="project" value="UniProtKB-KW"/>
</dbReference>
<evidence type="ECO:0000256" key="3">
    <source>
        <dbReference type="ARBA" id="ARBA00022771"/>
    </source>
</evidence>
<dbReference type="InterPro" id="IPR002893">
    <property type="entry name" value="Znf_MYND"/>
</dbReference>
<evidence type="ECO:0000256" key="6">
    <source>
        <dbReference type="SAM" id="MobiDB-lite"/>
    </source>
</evidence>
<organism evidence="8 9">
    <name type="scientific">Globisporangium ultimum (strain ATCC 200006 / CBS 805.95 / DAOM BR144)</name>
    <name type="common">Pythium ultimum</name>
    <dbReference type="NCBI Taxonomy" id="431595"/>
    <lineage>
        <taxon>Eukaryota</taxon>
        <taxon>Sar</taxon>
        <taxon>Stramenopiles</taxon>
        <taxon>Oomycota</taxon>
        <taxon>Peronosporomycetes</taxon>
        <taxon>Pythiales</taxon>
        <taxon>Pythiaceae</taxon>
        <taxon>Globisporangium</taxon>
    </lineage>
</organism>
<dbReference type="PROSITE" id="PS01360">
    <property type="entry name" value="ZF_MYND_1"/>
    <property type="match status" value="1"/>
</dbReference>
<evidence type="ECO:0000256" key="4">
    <source>
        <dbReference type="ARBA" id="ARBA00022833"/>
    </source>
</evidence>
<evidence type="ECO:0000313" key="8">
    <source>
        <dbReference type="EnsemblProtists" id="PYU1_T000940"/>
    </source>
</evidence>
<dbReference type="InterPro" id="IPR036338">
    <property type="entry name" value="Aha1"/>
</dbReference>
<dbReference type="VEuPathDB" id="FungiDB:PYU1_G000940"/>
<dbReference type="GO" id="GO:0005829">
    <property type="term" value="C:cytosol"/>
    <property type="evidence" value="ECO:0007669"/>
    <property type="project" value="TreeGrafter"/>
</dbReference>
<dbReference type="SUPFAM" id="SSF144232">
    <property type="entry name" value="HIT/MYND zinc finger-like"/>
    <property type="match status" value="1"/>
</dbReference>
<feature type="region of interest" description="Disordered" evidence="6">
    <location>
        <begin position="116"/>
        <end position="177"/>
    </location>
</feature>
<dbReference type="HOGENOM" id="CLU_820114_0_0_1"/>
<protein>
    <recommendedName>
        <fullName evidence="7">MYND-type domain-containing protein</fullName>
    </recommendedName>
</protein>
<evidence type="ECO:0000256" key="5">
    <source>
        <dbReference type="PROSITE-ProRule" id="PRU00134"/>
    </source>
</evidence>
<accession>K3W7J9</accession>
<dbReference type="PANTHER" id="PTHR13009">
    <property type="entry name" value="HEAT SHOCK PROTEIN 90 HSP90 CO-CHAPERONE AHA-1"/>
    <property type="match status" value="1"/>
</dbReference>
<feature type="compositionally biased region" description="Basic and acidic residues" evidence="6">
    <location>
        <begin position="52"/>
        <end position="65"/>
    </location>
</feature>
<dbReference type="GO" id="GO:0051087">
    <property type="term" value="F:protein-folding chaperone binding"/>
    <property type="evidence" value="ECO:0007669"/>
    <property type="project" value="InterPro"/>
</dbReference>
<dbReference type="SMART" id="SM01000">
    <property type="entry name" value="Aha1_N"/>
    <property type="match status" value="1"/>
</dbReference>
<feature type="compositionally biased region" description="Basic and acidic residues" evidence="6">
    <location>
        <begin position="117"/>
        <end position="128"/>
    </location>
</feature>
<keyword evidence="9" id="KW-1185">Reference proteome</keyword>
<comment type="similarity">
    <text evidence="1">Belongs to the AHA1 family.</text>
</comment>